<gene>
    <name evidence="1" type="ORF">CIHG_03563</name>
</gene>
<evidence type="ECO:0000313" key="1">
    <source>
        <dbReference type="EMBL" id="KMU86032.1"/>
    </source>
</evidence>
<evidence type="ECO:0000313" key="2">
    <source>
        <dbReference type="Proteomes" id="UP000054563"/>
    </source>
</evidence>
<name>A0A0J8RMG5_COCIT</name>
<dbReference type="OrthoDB" id="4187480at2759"/>
<reference evidence="2" key="1">
    <citation type="journal article" date="2010" name="Genome Res.">
        <title>Population genomic sequencing of Coccidioides fungi reveals recent hybridization and transposon control.</title>
        <authorList>
            <person name="Neafsey D.E."/>
            <person name="Barker B.M."/>
            <person name="Sharpton T.J."/>
            <person name="Stajich J.E."/>
            <person name="Park D.J."/>
            <person name="Whiston E."/>
            <person name="Hung C.-Y."/>
            <person name="McMahan C."/>
            <person name="White J."/>
            <person name="Sykes S."/>
            <person name="Heiman D."/>
            <person name="Young S."/>
            <person name="Zeng Q."/>
            <person name="Abouelleil A."/>
            <person name="Aftuck L."/>
            <person name="Bessette D."/>
            <person name="Brown A."/>
            <person name="FitzGerald M."/>
            <person name="Lui A."/>
            <person name="Macdonald J.P."/>
            <person name="Priest M."/>
            <person name="Orbach M.J."/>
            <person name="Galgiani J.N."/>
            <person name="Kirkland T.N."/>
            <person name="Cole G.T."/>
            <person name="Birren B.W."/>
            <person name="Henn M.R."/>
            <person name="Taylor J.W."/>
            <person name="Rounsley S.D."/>
        </authorList>
    </citation>
    <scope>NUCLEOTIDE SEQUENCE [LARGE SCALE GENOMIC DNA]</scope>
    <source>
        <strain evidence="2">H538.4</strain>
    </source>
</reference>
<dbReference type="Proteomes" id="UP000054563">
    <property type="component" value="Unassembled WGS sequence"/>
</dbReference>
<dbReference type="AlphaFoldDB" id="A0A0J8RMG5"/>
<dbReference type="EMBL" id="DS016990">
    <property type="protein sequence ID" value="KMU86032.1"/>
    <property type="molecule type" value="Genomic_DNA"/>
</dbReference>
<organism evidence="1 2">
    <name type="scientific">Coccidioides immitis H538.4</name>
    <dbReference type="NCBI Taxonomy" id="396776"/>
    <lineage>
        <taxon>Eukaryota</taxon>
        <taxon>Fungi</taxon>
        <taxon>Dikarya</taxon>
        <taxon>Ascomycota</taxon>
        <taxon>Pezizomycotina</taxon>
        <taxon>Eurotiomycetes</taxon>
        <taxon>Eurotiomycetidae</taxon>
        <taxon>Onygenales</taxon>
        <taxon>Onygenaceae</taxon>
        <taxon>Coccidioides</taxon>
    </lineage>
</organism>
<dbReference type="VEuPathDB" id="FungiDB:CIHG_03563"/>
<accession>A0A0J8RMG5</accession>
<dbReference type="STRING" id="396776.A0A0J8RMG5"/>
<protein>
    <submittedName>
        <fullName evidence="1">Uncharacterized protein</fullName>
    </submittedName>
</protein>
<proteinExistence type="predicted"/>
<sequence>MKHRTPDPAYAKTITDPSTEAGEFIAQFLRIAKTVRKPIVRLGAGGFATPDNPDITRFWRAKNNWLYDLIDSTITTQARVYFKQPGGLVAYKLWKSVEIALLEKPQIHQGRLAKEIQNMTRQSASGERNCIERFLAIRMELERMGLKYHDHALHDILKENITPQWREFIQNTYNMAYNKGADLQGHNLEGLLKG</sequence>